<keyword evidence="1" id="KW-0597">Phosphoprotein</keyword>
<keyword evidence="4" id="KW-1185">Reference proteome</keyword>
<dbReference type="GO" id="GO:0000160">
    <property type="term" value="P:phosphorelay signal transduction system"/>
    <property type="evidence" value="ECO:0007669"/>
    <property type="project" value="InterPro"/>
</dbReference>
<dbReference type="InterPro" id="IPR011006">
    <property type="entry name" value="CheY-like_superfamily"/>
</dbReference>
<evidence type="ECO:0000256" key="1">
    <source>
        <dbReference type="PROSITE-ProRule" id="PRU00169"/>
    </source>
</evidence>
<evidence type="ECO:0000313" key="3">
    <source>
        <dbReference type="EMBL" id="ATP57049.1"/>
    </source>
</evidence>
<evidence type="ECO:0000313" key="4">
    <source>
        <dbReference type="Proteomes" id="UP000223749"/>
    </source>
</evidence>
<accession>A0A2D1U612</accession>
<feature type="modified residue" description="4-aspartylphosphate" evidence="1">
    <location>
        <position position="53"/>
    </location>
</feature>
<dbReference type="PROSITE" id="PS50110">
    <property type="entry name" value="RESPONSE_REGULATORY"/>
    <property type="match status" value="1"/>
</dbReference>
<dbReference type="EMBL" id="CP024091">
    <property type="protein sequence ID" value="ATP57049.1"/>
    <property type="molecule type" value="Genomic_DNA"/>
</dbReference>
<feature type="domain" description="Response regulatory" evidence="2">
    <location>
        <begin position="3"/>
        <end position="66"/>
    </location>
</feature>
<dbReference type="OrthoDB" id="767605at2"/>
<dbReference type="Proteomes" id="UP000223749">
    <property type="component" value="Chromosome"/>
</dbReference>
<sequence>MHKILIQEADASIRDVLSLSLKADGFEGTLIKNCNEKLLNLVAFVRPYLLVLDFKLKGADNILICQ</sequence>
<dbReference type="AlphaFoldDB" id="A0A2D1U612"/>
<reference evidence="3 4" key="1">
    <citation type="submission" date="2017-10" db="EMBL/GenBank/DDBJ databases">
        <title>Whole genome of Pedobacter ginsengisoli T01R-27 isolated from tomato rhizosphere.</title>
        <authorList>
            <person name="Weon H.-Y."/>
            <person name="Lee S.A."/>
            <person name="Sang M.K."/>
            <person name="Song J."/>
        </authorList>
    </citation>
    <scope>NUCLEOTIDE SEQUENCE [LARGE SCALE GENOMIC DNA]</scope>
    <source>
        <strain evidence="3 4">T01R-27</strain>
    </source>
</reference>
<dbReference type="SUPFAM" id="SSF52172">
    <property type="entry name" value="CheY-like"/>
    <property type="match status" value="1"/>
</dbReference>
<dbReference type="RefSeq" id="WP_099438979.1">
    <property type="nucleotide sequence ID" value="NZ_CP024091.1"/>
</dbReference>
<dbReference type="InterPro" id="IPR001789">
    <property type="entry name" value="Sig_transdc_resp-reg_receiver"/>
</dbReference>
<evidence type="ECO:0000259" key="2">
    <source>
        <dbReference type="PROSITE" id="PS50110"/>
    </source>
</evidence>
<dbReference type="KEGG" id="pgs:CPT03_11455"/>
<name>A0A2D1U612_9SPHI</name>
<gene>
    <name evidence="3" type="ORF">CPT03_11455</name>
</gene>
<proteinExistence type="predicted"/>
<organism evidence="3 4">
    <name type="scientific">Pedobacter ginsengisoli</name>
    <dbReference type="NCBI Taxonomy" id="363852"/>
    <lineage>
        <taxon>Bacteria</taxon>
        <taxon>Pseudomonadati</taxon>
        <taxon>Bacteroidota</taxon>
        <taxon>Sphingobacteriia</taxon>
        <taxon>Sphingobacteriales</taxon>
        <taxon>Sphingobacteriaceae</taxon>
        <taxon>Pedobacter</taxon>
    </lineage>
</organism>
<protein>
    <recommendedName>
        <fullName evidence="2">Response regulatory domain-containing protein</fullName>
    </recommendedName>
</protein>